<dbReference type="Proteomes" id="UP000199155">
    <property type="component" value="Unassembled WGS sequence"/>
</dbReference>
<dbReference type="EMBL" id="FNFF01000032">
    <property type="protein sequence ID" value="SDL37716.1"/>
    <property type="molecule type" value="Genomic_DNA"/>
</dbReference>
<gene>
    <name evidence="1" type="ORF">SAMN05421806_1321</name>
</gene>
<accession>A0A1G9JKE4</accession>
<dbReference type="OrthoDB" id="4251285at2"/>
<proteinExistence type="predicted"/>
<evidence type="ECO:0000313" key="1">
    <source>
        <dbReference type="EMBL" id="SDL37716.1"/>
    </source>
</evidence>
<protein>
    <submittedName>
        <fullName evidence="1">Uncharacterized protein</fullName>
    </submittedName>
</protein>
<keyword evidence="2" id="KW-1185">Reference proteome</keyword>
<evidence type="ECO:0000313" key="2">
    <source>
        <dbReference type="Proteomes" id="UP000199155"/>
    </source>
</evidence>
<sequence>MYQARDEVLIVTCEDDGRAAGKTGVILDEVPPGPLTEGRWTVKVDAFWIADVLCESGELRKTGNRR</sequence>
<dbReference type="AlphaFoldDB" id="A0A1G9JKE4"/>
<reference evidence="1 2" key="1">
    <citation type="submission" date="2016-10" db="EMBL/GenBank/DDBJ databases">
        <authorList>
            <person name="de Groot N.N."/>
        </authorList>
    </citation>
    <scope>NUCLEOTIDE SEQUENCE [LARGE SCALE GENOMIC DNA]</scope>
    <source>
        <strain evidence="1 2">CGMCC 4.5727</strain>
    </source>
</reference>
<dbReference type="RefSeq" id="WP_093618137.1">
    <property type="nucleotide sequence ID" value="NZ_FNFF01000032.1"/>
</dbReference>
<name>A0A1G9JKE4_9ACTN</name>
<organism evidence="1 2">
    <name type="scientific">Streptomyces indicus</name>
    <dbReference type="NCBI Taxonomy" id="417292"/>
    <lineage>
        <taxon>Bacteria</taxon>
        <taxon>Bacillati</taxon>
        <taxon>Actinomycetota</taxon>
        <taxon>Actinomycetes</taxon>
        <taxon>Kitasatosporales</taxon>
        <taxon>Streptomycetaceae</taxon>
        <taxon>Streptomyces</taxon>
    </lineage>
</organism>
<dbReference type="STRING" id="417292.SAMN05421806_1321"/>